<organism evidence="8 9">
    <name type="scientific">Amycolatopsis cynarae</name>
    <dbReference type="NCBI Taxonomy" id="2995223"/>
    <lineage>
        <taxon>Bacteria</taxon>
        <taxon>Bacillati</taxon>
        <taxon>Actinomycetota</taxon>
        <taxon>Actinomycetes</taxon>
        <taxon>Pseudonocardiales</taxon>
        <taxon>Pseudonocardiaceae</taxon>
        <taxon>Amycolatopsis</taxon>
    </lineage>
</organism>
<comment type="similarity">
    <text evidence="1 6">Belongs to the zinc-containing alcohol dehydrogenase family.</text>
</comment>
<name>A0ABY7B7R6_9PSEU</name>
<dbReference type="InterPro" id="IPR013154">
    <property type="entry name" value="ADH-like_N"/>
</dbReference>
<dbReference type="SUPFAM" id="SSF50129">
    <property type="entry name" value="GroES-like"/>
    <property type="match status" value="2"/>
</dbReference>
<dbReference type="Gene3D" id="3.40.50.720">
    <property type="entry name" value="NAD(P)-binding Rossmann-like Domain"/>
    <property type="match status" value="1"/>
</dbReference>
<keyword evidence="2 6" id="KW-0479">Metal-binding</keyword>
<evidence type="ECO:0000256" key="3">
    <source>
        <dbReference type="ARBA" id="ARBA00022833"/>
    </source>
</evidence>
<keyword evidence="4" id="KW-0560">Oxidoreductase</keyword>
<evidence type="ECO:0000256" key="5">
    <source>
        <dbReference type="ARBA" id="ARBA00023027"/>
    </source>
</evidence>
<feature type="domain" description="Enoyl reductase (ER)" evidence="7">
    <location>
        <begin position="14"/>
        <end position="360"/>
    </location>
</feature>
<evidence type="ECO:0000313" key="8">
    <source>
        <dbReference type="EMBL" id="WAL68381.1"/>
    </source>
</evidence>
<evidence type="ECO:0000313" key="9">
    <source>
        <dbReference type="Proteomes" id="UP001163203"/>
    </source>
</evidence>
<dbReference type="EMBL" id="CP113836">
    <property type="protein sequence ID" value="WAL68381.1"/>
    <property type="molecule type" value="Genomic_DNA"/>
</dbReference>
<proteinExistence type="inferred from homology"/>
<dbReference type="InterPro" id="IPR011032">
    <property type="entry name" value="GroES-like_sf"/>
</dbReference>
<dbReference type="InterPro" id="IPR002328">
    <property type="entry name" value="ADH_Zn_CS"/>
</dbReference>
<keyword evidence="5" id="KW-0520">NAD</keyword>
<dbReference type="PANTHER" id="PTHR43880:SF12">
    <property type="entry name" value="ALCOHOL DEHYDROGENASE CLASS-3"/>
    <property type="match status" value="1"/>
</dbReference>
<dbReference type="Pfam" id="PF00107">
    <property type="entry name" value="ADH_zinc_N"/>
    <property type="match status" value="1"/>
</dbReference>
<dbReference type="SMART" id="SM00829">
    <property type="entry name" value="PKS_ER"/>
    <property type="match status" value="1"/>
</dbReference>
<dbReference type="Pfam" id="PF08240">
    <property type="entry name" value="ADH_N"/>
    <property type="match status" value="1"/>
</dbReference>
<dbReference type="SUPFAM" id="SSF51735">
    <property type="entry name" value="NAD(P)-binding Rossmann-fold domains"/>
    <property type="match status" value="1"/>
</dbReference>
<sequence length="365" mass="37527">MVNVVKAVVVAEPGARPQVREVALPGVGETDVRVRIAAAGVCHSDLSMVNGTITPQYPVVLGHEASGTVVETGPGVTGLRPGDHVVLNWAAACRECWFCAHGEPWLCQAVEGVTSVPGGTLEDGTRVHTCMGVGGFAEEVVLPARSVVPLPGGVPLDLAALLGCAVLTGIGAVRNTAGVRPGESVLVLGLGGIGLSAVLGARAAGAAEIIAVDVSPEKEKLALAAGATRYLLSEPGLAKQVRKLTGGRGVDHALECVGSAATIRTAWGAVRRGGQCTIVGVGRRDQEVVFNPLELFHFSRTLTSSIYGAADPDRDIPLLAGQVRSGELDLAGLVTHRITLGEVPEAFARMEAGHGVRSLIELDRS</sequence>
<keyword evidence="9" id="KW-1185">Reference proteome</keyword>
<evidence type="ECO:0000256" key="6">
    <source>
        <dbReference type="RuleBase" id="RU361277"/>
    </source>
</evidence>
<comment type="cofactor">
    <cofactor evidence="6">
        <name>Zn(2+)</name>
        <dbReference type="ChEBI" id="CHEBI:29105"/>
    </cofactor>
</comment>
<evidence type="ECO:0000256" key="1">
    <source>
        <dbReference type="ARBA" id="ARBA00008072"/>
    </source>
</evidence>
<dbReference type="Proteomes" id="UP001163203">
    <property type="component" value="Chromosome"/>
</dbReference>
<keyword evidence="3 6" id="KW-0862">Zinc</keyword>
<dbReference type="InterPro" id="IPR036291">
    <property type="entry name" value="NAD(P)-bd_dom_sf"/>
</dbReference>
<dbReference type="PANTHER" id="PTHR43880">
    <property type="entry name" value="ALCOHOL DEHYDROGENASE"/>
    <property type="match status" value="1"/>
</dbReference>
<evidence type="ECO:0000259" key="7">
    <source>
        <dbReference type="SMART" id="SM00829"/>
    </source>
</evidence>
<dbReference type="InterPro" id="IPR020843">
    <property type="entry name" value="ER"/>
</dbReference>
<evidence type="ECO:0000256" key="4">
    <source>
        <dbReference type="ARBA" id="ARBA00023002"/>
    </source>
</evidence>
<reference evidence="8" key="1">
    <citation type="submission" date="2022-11" db="EMBL/GenBank/DDBJ databases">
        <authorList>
            <person name="Mo P."/>
        </authorList>
    </citation>
    <scope>NUCLEOTIDE SEQUENCE</scope>
    <source>
        <strain evidence="8">HUAS 11-8</strain>
    </source>
</reference>
<gene>
    <name evidence="8" type="ORF">ORV05_11615</name>
</gene>
<dbReference type="RefSeq" id="WP_268758474.1">
    <property type="nucleotide sequence ID" value="NZ_CP113836.1"/>
</dbReference>
<protein>
    <submittedName>
        <fullName evidence="8">Alcohol dehydrogenase catalytic domain-containing protein</fullName>
    </submittedName>
</protein>
<accession>A0ABY7B7R6</accession>
<dbReference type="InterPro" id="IPR013149">
    <property type="entry name" value="ADH-like_C"/>
</dbReference>
<dbReference type="Gene3D" id="3.90.180.10">
    <property type="entry name" value="Medium-chain alcohol dehydrogenases, catalytic domain"/>
    <property type="match status" value="1"/>
</dbReference>
<dbReference type="PROSITE" id="PS00059">
    <property type="entry name" value="ADH_ZINC"/>
    <property type="match status" value="1"/>
</dbReference>
<evidence type="ECO:0000256" key="2">
    <source>
        <dbReference type="ARBA" id="ARBA00022723"/>
    </source>
</evidence>